<reference evidence="1 2" key="1">
    <citation type="submission" date="2019-07" db="EMBL/GenBank/DDBJ databases">
        <title>Genomic Encyclopedia of Archaeal and Bacterial Type Strains, Phase II (KMG-II): from individual species to whole genera.</title>
        <authorList>
            <person name="Goeker M."/>
        </authorList>
    </citation>
    <scope>NUCLEOTIDE SEQUENCE [LARGE SCALE GENOMIC DNA]</scope>
    <source>
        <strain evidence="1 2">DSM 17527</strain>
    </source>
</reference>
<dbReference type="AlphaFoldDB" id="A0A5S5CAA3"/>
<evidence type="ECO:0000313" key="1">
    <source>
        <dbReference type="EMBL" id="TYP75296.1"/>
    </source>
</evidence>
<protein>
    <submittedName>
        <fullName evidence="1">Uncharacterized protein</fullName>
    </submittedName>
</protein>
<organism evidence="1 2">
    <name type="scientific">Aquimarina intermedia</name>
    <dbReference type="NCBI Taxonomy" id="350814"/>
    <lineage>
        <taxon>Bacteria</taxon>
        <taxon>Pseudomonadati</taxon>
        <taxon>Bacteroidota</taxon>
        <taxon>Flavobacteriia</taxon>
        <taxon>Flavobacteriales</taxon>
        <taxon>Flavobacteriaceae</taxon>
        <taxon>Aquimarina</taxon>
    </lineage>
</organism>
<sequence>MKKTLLKFNGVKELSKNDQQKIGGSASSSRPCGGDGSFIYQNGEKVCCYQPWSGQYIC</sequence>
<proteinExistence type="predicted"/>
<keyword evidence="2" id="KW-1185">Reference proteome</keyword>
<name>A0A5S5CAA3_9FLAO</name>
<dbReference type="RefSeq" id="WP_170251790.1">
    <property type="nucleotide sequence ID" value="NZ_VNHU01000003.1"/>
</dbReference>
<dbReference type="EMBL" id="VNHU01000003">
    <property type="protein sequence ID" value="TYP75296.1"/>
    <property type="molecule type" value="Genomic_DNA"/>
</dbReference>
<evidence type="ECO:0000313" key="2">
    <source>
        <dbReference type="Proteomes" id="UP000324376"/>
    </source>
</evidence>
<comment type="caution">
    <text evidence="1">The sequence shown here is derived from an EMBL/GenBank/DDBJ whole genome shotgun (WGS) entry which is preliminary data.</text>
</comment>
<accession>A0A5S5CAA3</accession>
<gene>
    <name evidence="1" type="ORF">BD809_103360</name>
</gene>
<dbReference type="Proteomes" id="UP000324376">
    <property type="component" value="Unassembled WGS sequence"/>
</dbReference>